<dbReference type="RefSeq" id="WP_118024873.1">
    <property type="nucleotide sequence ID" value="NZ_QSFO01000003.1"/>
</dbReference>
<evidence type="ECO:0000256" key="1">
    <source>
        <dbReference type="ARBA" id="ARBA00010657"/>
    </source>
</evidence>
<dbReference type="InterPro" id="IPR001668">
    <property type="entry name" value="Mob_Pre"/>
</dbReference>
<feature type="coiled-coil region" evidence="2">
    <location>
        <begin position="335"/>
        <end position="376"/>
    </location>
</feature>
<comment type="similarity">
    <text evidence="1">Belongs to the plasmid mobilization pre family.</text>
</comment>
<comment type="caution">
    <text evidence="3">The sequence shown here is derived from an EMBL/GenBank/DDBJ whole genome shotgun (WGS) entry which is preliminary data.</text>
</comment>
<protein>
    <submittedName>
        <fullName evidence="3">Mobilization protein</fullName>
    </submittedName>
</protein>
<name>A0A413S383_9FIRM</name>
<reference evidence="3 4" key="1">
    <citation type="submission" date="2018-08" db="EMBL/GenBank/DDBJ databases">
        <title>A genome reference for cultivated species of the human gut microbiota.</title>
        <authorList>
            <person name="Zou Y."/>
            <person name="Xue W."/>
            <person name="Luo G."/>
        </authorList>
    </citation>
    <scope>NUCLEOTIDE SEQUENCE [LARGE SCALE GENOMIC DNA]</scope>
    <source>
        <strain evidence="3 4">AM43-2</strain>
    </source>
</reference>
<keyword evidence="2" id="KW-0175">Coiled coil</keyword>
<dbReference type="AlphaFoldDB" id="A0A413S383"/>
<proteinExistence type="inferred from homology"/>
<dbReference type="GO" id="GO:0006310">
    <property type="term" value="P:DNA recombination"/>
    <property type="evidence" value="ECO:0007669"/>
    <property type="project" value="InterPro"/>
</dbReference>
<organism evidence="3 4">
    <name type="scientific">Eubacterium ventriosum</name>
    <dbReference type="NCBI Taxonomy" id="39496"/>
    <lineage>
        <taxon>Bacteria</taxon>
        <taxon>Bacillati</taxon>
        <taxon>Bacillota</taxon>
        <taxon>Clostridia</taxon>
        <taxon>Eubacteriales</taxon>
        <taxon>Eubacteriaceae</taxon>
        <taxon>Eubacterium</taxon>
    </lineage>
</organism>
<feature type="coiled-coil region" evidence="2">
    <location>
        <begin position="227"/>
        <end position="261"/>
    </location>
</feature>
<dbReference type="CDD" id="cd17242">
    <property type="entry name" value="MobM_relaxase"/>
    <property type="match status" value="1"/>
</dbReference>
<dbReference type="Proteomes" id="UP000284598">
    <property type="component" value="Unassembled WGS sequence"/>
</dbReference>
<dbReference type="GO" id="GO:0003677">
    <property type="term" value="F:DNA binding"/>
    <property type="evidence" value="ECO:0007669"/>
    <property type="project" value="InterPro"/>
</dbReference>
<sequence>MAGLSYSAHLSQKNSAINSKAKLSGVAKHNLRKYRSLEYDKENIVILCGTDKLVQDVKKVYKEQFDEAVREYNKKQTRDDRKIDDYFEKTAKSNKDMAVELIFQIGDKEFWDKNPDKRRRMDVAFKEMLNMLQKEAPNLVVANAVIHYDEASPHMHVVAVPVADGFKKGMSRQVSKRKVCTKEFLEKVLQGRIREYAEGRSFAWIGEFLKGKEKGRNNDLTVAEYKTQAETKKANQLAKENAESEQELKETMIKQIAAEKELADMYEELKIVENVADLGKNVKKLETMVRKGPDNPKGIMSAKNYREKIVIPFIDKMYDAFKNVVNFAKGCFAQLKELTEKYNEQLEVNEMLRKQNSRLRESIDEQEKEIDGLYDDRKKLGYFKKFLKREDYNKVIEMGEENYKRNVRSR</sequence>
<evidence type="ECO:0000313" key="3">
    <source>
        <dbReference type="EMBL" id="RHA56087.1"/>
    </source>
</evidence>
<dbReference type="Gene3D" id="3.30.930.30">
    <property type="match status" value="1"/>
</dbReference>
<dbReference type="EMBL" id="QSFO01000003">
    <property type="protein sequence ID" value="RHA56087.1"/>
    <property type="molecule type" value="Genomic_DNA"/>
</dbReference>
<accession>A0A413S383</accession>
<evidence type="ECO:0000256" key="2">
    <source>
        <dbReference type="SAM" id="Coils"/>
    </source>
</evidence>
<gene>
    <name evidence="3" type="ORF">DW929_03110</name>
</gene>
<evidence type="ECO:0000313" key="4">
    <source>
        <dbReference type="Proteomes" id="UP000284598"/>
    </source>
</evidence>
<dbReference type="Pfam" id="PF01076">
    <property type="entry name" value="Mob_Pre"/>
    <property type="match status" value="1"/>
</dbReference>